<organism evidence="2 3">
    <name type="scientific">Micromonospora zhanjiangensis</name>
    <dbReference type="NCBI Taxonomy" id="1522057"/>
    <lineage>
        <taxon>Bacteria</taxon>
        <taxon>Bacillati</taxon>
        <taxon>Actinomycetota</taxon>
        <taxon>Actinomycetes</taxon>
        <taxon>Micromonosporales</taxon>
        <taxon>Micromonosporaceae</taxon>
        <taxon>Micromonospora</taxon>
    </lineage>
</organism>
<dbReference type="EMBL" id="JBHSBN010000020">
    <property type="protein sequence ID" value="MFC4109083.1"/>
    <property type="molecule type" value="Genomic_DNA"/>
</dbReference>
<sequence>MELRRARPKLFWIAFFLVGGLGVMWASQNGWELRLLFIPVGSVALLVAGLLAFLVGVALVASAFRPTPIVLDESGLRLRVAGINRSVPWSSVDAMVLEPHQGPSDGTDAPRLLLVPTADADLGVAAEYRNTVDGRPSVVLLGLDSLADSPDQVIRAFVRYAGRHRFVNGVSGPAMPTEAPGPAPQAE</sequence>
<keyword evidence="1" id="KW-0472">Membrane</keyword>
<feature type="transmembrane region" description="Helical" evidence="1">
    <location>
        <begin position="36"/>
        <end position="61"/>
    </location>
</feature>
<evidence type="ECO:0000256" key="1">
    <source>
        <dbReference type="SAM" id="Phobius"/>
    </source>
</evidence>
<protein>
    <recommendedName>
        <fullName evidence="4">PH domain-containing protein</fullName>
    </recommendedName>
</protein>
<proteinExistence type="predicted"/>
<keyword evidence="1" id="KW-0812">Transmembrane</keyword>
<keyword evidence="3" id="KW-1185">Reference proteome</keyword>
<dbReference type="RefSeq" id="WP_377550070.1">
    <property type="nucleotide sequence ID" value="NZ_JBHSBN010000020.1"/>
</dbReference>
<dbReference type="Proteomes" id="UP001595868">
    <property type="component" value="Unassembled WGS sequence"/>
</dbReference>
<evidence type="ECO:0008006" key="4">
    <source>
        <dbReference type="Google" id="ProtNLM"/>
    </source>
</evidence>
<keyword evidence="1" id="KW-1133">Transmembrane helix</keyword>
<comment type="caution">
    <text evidence="2">The sequence shown here is derived from an EMBL/GenBank/DDBJ whole genome shotgun (WGS) entry which is preliminary data.</text>
</comment>
<reference evidence="3" key="1">
    <citation type="journal article" date="2019" name="Int. J. Syst. Evol. Microbiol.">
        <title>The Global Catalogue of Microorganisms (GCM) 10K type strain sequencing project: providing services to taxonomists for standard genome sequencing and annotation.</title>
        <authorList>
            <consortium name="The Broad Institute Genomics Platform"/>
            <consortium name="The Broad Institute Genome Sequencing Center for Infectious Disease"/>
            <person name="Wu L."/>
            <person name="Ma J."/>
        </authorList>
    </citation>
    <scope>NUCLEOTIDE SEQUENCE [LARGE SCALE GENOMIC DNA]</scope>
    <source>
        <strain evidence="3">2902at01</strain>
    </source>
</reference>
<evidence type="ECO:0000313" key="2">
    <source>
        <dbReference type="EMBL" id="MFC4109083.1"/>
    </source>
</evidence>
<gene>
    <name evidence="2" type="ORF">ACFOX0_24530</name>
</gene>
<name>A0ABV8KSS7_9ACTN</name>
<evidence type="ECO:0000313" key="3">
    <source>
        <dbReference type="Proteomes" id="UP001595868"/>
    </source>
</evidence>
<accession>A0ABV8KSS7</accession>